<comment type="cofactor">
    <cofactor evidence="1 8">
        <name>heme</name>
        <dbReference type="ChEBI" id="CHEBI:30413"/>
    </cofactor>
</comment>
<protein>
    <submittedName>
        <fullName evidence="10">Cytochrome P450</fullName>
    </submittedName>
</protein>
<evidence type="ECO:0000256" key="7">
    <source>
        <dbReference type="ARBA" id="ARBA00023033"/>
    </source>
</evidence>
<dbReference type="GO" id="GO:0005506">
    <property type="term" value="F:iron ion binding"/>
    <property type="evidence" value="ECO:0007669"/>
    <property type="project" value="InterPro"/>
</dbReference>
<sequence length="518" mass="57835">MAYSFHLAPLMSASFFCGVKYLVPKGIGCSHLSHIDSTSIRWLGFPGLGWGLSPIGTQHSMHGEVTYTQRTMNGMRNMVSDVSLCIVEPRVTWSHFELGEIVRFGPNSLSFNTSKAVSDIYAVRANVQKSDGYASMSPSRYTPNTLTAIPKNIHTFRRRILTQAFSDQNIKEMEDRIQGNISSFLDILTTDSEPESGWSSPKNMSQMCDWLAFDVITDLSYGNDLDMLNSPQMRWFPSVVRKISQRSLIGLFQPCFIKLRLDLVLLTQKYREILAAARWTRSQAAARMQIGNYDEQKDIFNAMMNARDKKTGLQFTRKDLGLESMLLLVAGSDTTATAISATLNYILHDANILAHLIRVIRMAFPTESSITTSSVLSSPDCSVLHACINEAMRLTPPAPNLLPRTVLSGGMEVDGIYVPAGTTVGVSAYTIHRNKTYFYNPDRFEPARWLDGNAAGQQKMQMAFVPFSVGPRKCVAWRLAWAELNLTIARVLWRDKTMMSCSTVVRIATAAQWKAAMA</sequence>
<dbReference type="GO" id="GO:0020037">
    <property type="term" value="F:heme binding"/>
    <property type="evidence" value="ECO:0007669"/>
    <property type="project" value="InterPro"/>
</dbReference>
<feature type="binding site" description="axial binding residue" evidence="8">
    <location>
        <position position="474"/>
    </location>
    <ligand>
        <name>heme</name>
        <dbReference type="ChEBI" id="CHEBI:30413"/>
    </ligand>
    <ligandPart>
        <name>Fe</name>
        <dbReference type="ChEBI" id="CHEBI:18248"/>
    </ligandPart>
</feature>
<dbReference type="GO" id="GO:0016705">
    <property type="term" value="F:oxidoreductase activity, acting on paired donors, with incorporation or reduction of molecular oxygen"/>
    <property type="evidence" value="ECO:0007669"/>
    <property type="project" value="InterPro"/>
</dbReference>
<dbReference type="Gene3D" id="1.10.630.10">
    <property type="entry name" value="Cytochrome P450"/>
    <property type="match status" value="1"/>
</dbReference>
<evidence type="ECO:0000256" key="9">
    <source>
        <dbReference type="RuleBase" id="RU000461"/>
    </source>
</evidence>
<dbReference type="SUPFAM" id="SSF48264">
    <property type="entry name" value="Cytochrome P450"/>
    <property type="match status" value="1"/>
</dbReference>
<dbReference type="PANTHER" id="PTHR24305">
    <property type="entry name" value="CYTOCHROME P450"/>
    <property type="match status" value="1"/>
</dbReference>
<evidence type="ECO:0000256" key="5">
    <source>
        <dbReference type="ARBA" id="ARBA00023002"/>
    </source>
</evidence>
<dbReference type="VEuPathDB" id="FungiDB:M747DRAFT_347541"/>
<gene>
    <name evidence="10" type="ORF">M747DRAFT_347541</name>
</gene>
<dbReference type="GO" id="GO:0004497">
    <property type="term" value="F:monooxygenase activity"/>
    <property type="evidence" value="ECO:0007669"/>
    <property type="project" value="UniProtKB-KW"/>
</dbReference>
<name>A0A370CCE3_ASPNG</name>
<keyword evidence="7 9" id="KW-0503">Monooxygenase</keyword>
<dbReference type="InterPro" id="IPR050121">
    <property type="entry name" value="Cytochrome_P450_monoxygenase"/>
</dbReference>
<dbReference type="Proteomes" id="UP000253845">
    <property type="component" value="Unassembled WGS sequence"/>
</dbReference>
<dbReference type="Pfam" id="PF00067">
    <property type="entry name" value="p450"/>
    <property type="match status" value="1"/>
</dbReference>
<dbReference type="InterPro" id="IPR017972">
    <property type="entry name" value="Cyt_P450_CS"/>
</dbReference>
<evidence type="ECO:0000313" key="10">
    <source>
        <dbReference type="EMBL" id="RDH25468.1"/>
    </source>
</evidence>
<dbReference type="PROSITE" id="PS00086">
    <property type="entry name" value="CYTOCHROME_P450"/>
    <property type="match status" value="1"/>
</dbReference>
<comment type="similarity">
    <text evidence="2 9">Belongs to the cytochrome P450 family.</text>
</comment>
<evidence type="ECO:0000256" key="3">
    <source>
        <dbReference type="ARBA" id="ARBA00022617"/>
    </source>
</evidence>
<reference evidence="10 11" key="1">
    <citation type="submission" date="2018-07" db="EMBL/GenBank/DDBJ databases">
        <title>Section-level genome sequencing of Aspergillus section Nigri to investigate inter- and intra-species variation.</title>
        <authorList>
            <consortium name="DOE Joint Genome Institute"/>
            <person name="Vesth T.C."/>
            <person name="Nybo J.L."/>
            <person name="Theobald S."/>
            <person name="Frisvad J.C."/>
            <person name="Larsen T.O."/>
            <person name="Nielsen K.F."/>
            <person name="Hoof J.B."/>
            <person name="Brandl J."/>
            <person name="Salamov A."/>
            <person name="Riley R."/>
            <person name="Gladden J.M."/>
            <person name="Phatale P."/>
            <person name="Nielsen M.T."/>
            <person name="Lyhne E.K."/>
            <person name="Kogle M.E."/>
            <person name="Strasser K."/>
            <person name="McDonnell E."/>
            <person name="Barry K."/>
            <person name="Clum A."/>
            <person name="Chen C."/>
            <person name="Nolan M."/>
            <person name="Sandor L."/>
            <person name="Kuo A."/>
            <person name="Lipzen A."/>
            <person name="Hainaut M."/>
            <person name="Drula E."/>
            <person name="Tsang A."/>
            <person name="Magnuson J.K."/>
            <person name="Henrissat B."/>
            <person name="Wiebenga A."/>
            <person name="Simmons B.A."/>
            <person name="Makela M.R."/>
            <person name="De vries R.P."/>
            <person name="Grigoriev I.V."/>
            <person name="Mortensen U.H."/>
            <person name="Baker S.E."/>
            <person name="Andersen M.R."/>
        </authorList>
    </citation>
    <scope>NUCLEOTIDE SEQUENCE [LARGE SCALE GENOMIC DNA]</scope>
    <source>
        <strain evidence="10 11">ATCC 13496</strain>
    </source>
</reference>
<organism evidence="10 11">
    <name type="scientific">Aspergillus niger ATCC 13496</name>
    <dbReference type="NCBI Taxonomy" id="1353008"/>
    <lineage>
        <taxon>Eukaryota</taxon>
        <taxon>Fungi</taxon>
        <taxon>Dikarya</taxon>
        <taxon>Ascomycota</taxon>
        <taxon>Pezizomycotina</taxon>
        <taxon>Eurotiomycetes</taxon>
        <taxon>Eurotiomycetidae</taxon>
        <taxon>Eurotiales</taxon>
        <taxon>Aspergillaceae</taxon>
        <taxon>Aspergillus</taxon>
        <taxon>Aspergillus subgen. Circumdati</taxon>
    </lineage>
</organism>
<keyword evidence="3 8" id="KW-0349">Heme</keyword>
<dbReference type="EMBL" id="KZ851899">
    <property type="protein sequence ID" value="RDH25468.1"/>
    <property type="molecule type" value="Genomic_DNA"/>
</dbReference>
<evidence type="ECO:0000313" key="11">
    <source>
        <dbReference type="Proteomes" id="UP000253845"/>
    </source>
</evidence>
<keyword evidence="4 8" id="KW-0479">Metal-binding</keyword>
<accession>A0A370CCE3</accession>
<keyword evidence="6 8" id="KW-0408">Iron</keyword>
<dbReference type="PRINTS" id="PR00385">
    <property type="entry name" value="P450"/>
</dbReference>
<dbReference type="CDD" id="cd11061">
    <property type="entry name" value="CYP67-like"/>
    <property type="match status" value="1"/>
</dbReference>
<dbReference type="InterPro" id="IPR002401">
    <property type="entry name" value="Cyt_P450_E_grp-I"/>
</dbReference>
<dbReference type="InterPro" id="IPR001128">
    <property type="entry name" value="Cyt_P450"/>
</dbReference>
<dbReference type="InterPro" id="IPR036396">
    <property type="entry name" value="Cyt_P450_sf"/>
</dbReference>
<evidence type="ECO:0000256" key="6">
    <source>
        <dbReference type="ARBA" id="ARBA00023004"/>
    </source>
</evidence>
<dbReference type="AlphaFoldDB" id="A0A370CCE3"/>
<evidence type="ECO:0000256" key="2">
    <source>
        <dbReference type="ARBA" id="ARBA00010617"/>
    </source>
</evidence>
<proteinExistence type="inferred from homology"/>
<dbReference type="PRINTS" id="PR00463">
    <property type="entry name" value="EP450I"/>
</dbReference>
<evidence type="ECO:0000256" key="8">
    <source>
        <dbReference type="PIRSR" id="PIRSR602401-1"/>
    </source>
</evidence>
<dbReference type="PANTHER" id="PTHR24305:SF237">
    <property type="entry name" value="CYTOCHROME P450 MONOOXYGENASE ATNE-RELATED"/>
    <property type="match status" value="1"/>
</dbReference>
<evidence type="ECO:0000256" key="4">
    <source>
        <dbReference type="ARBA" id="ARBA00022723"/>
    </source>
</evidence>
<keyword evidence="5 9" id="KW-0560">Oxidoreductase</keyword>
<evidence type="ECO:0000256" key="1">
    <source>
        <dbReference type="ARBA" id="ARBA00001971"/>
    </source>
</evidence>